<evidence type="ECO:0000256" key="1">
    <source>
        <dbReference type="SAM" id="MobiDB-lite"/>
    </source>
</evidence>
<comment type="caution">
    <text evidence="2">The sequence shown here is derived from an EMBL/GenBank/DDBJ whole genome shotgun (WGS) entry which is preliminary data.</text>
</comment>
<evidence type="ECO:0000313" key="3">
    <source>
        <dbReference type="Proteomes" id="UP001338125"/>
    </source>
</evidence>
<name>A0ABR0S7A1_9HYPO</name>
<dbReference type="EMBL" id="JAVFKD010000016">
    <property type="protein sequence ID" value="KAK5988047.1"/>
    <property type="molecule type" value="Genomic_DNA"/>
</dbReference>
<gene>
    <name evidence="2" type="ORF">PT974_12183</name>
</gene>
<protein>
    <submittedName>
        <fullName evidence="2">Uncharacterized protein</fullName>
    </submittedName>
</protein>
<feature type="region of interest" description="Disordered" evidence="1">
    <location>
        <begin position="82"/>
        <end position="101"/>
    </location>
</feature>
<reference evidence="2 3" key="1">
    <citation type="submission" date="2024-01" db="EMBL/GenBank/DDBJ databases">
        <title>Complete genome of Cladobotryum mycophilum ATHUM6906.</title>
        <authorList>
            <person name="Christinaki A.C."/>
            <person name="Myridakis A.I."/>
            <person name="Kouvelis V.N."/>
        </authorList>
    </citation>
    <scope>NUCLEOTIDE SEQUENCE [LARGE SCALE GENOMIC DNA]</scope>
    <source>
        <strain evidence="2 3">ATHUM6906</strain>
    </source>
</reference>
<sequence length="135" mass="15569">MPLPLFLVESIGAPRNHRTLFVRLDESKGNGRQFQVKGNIQEGMMYESKEVDRPESSIEYIGMSQLGWVADSDLQRIEEICRSNPPPKKQFDGPRRIDPKTPLRRCQEWTTETIRLLESEGILKPLIDEQDMGAR</sequence>
<accession>A0ABR0S7A1</accession>
<dbReference type="Proteomes" id="UP001338125">
    <property type="component" value="Unassembled WGS sequence"/>
</dbReference>
<dbReference type="Pfam" id="PF20174">
    <property type="entry name" value="DUF6540"/>
    <property type="match status" value="1"/>
</dbReference>
<proteinExistence type="predicted"/>
<dbReference type="InterPro" id="IPR046670">
    <property type="entry name" value="DUF6540"/>
</dbReference>
<evidence type="ECO:0000313" key="2">
    <source>
        <dbReference type="EMBL" id="KAK5988047.1"/>
    </source>
</evidence>
<feature type="compositionally biased region" description="Basic and acidic residues" evidence="1">
    <location>
        <begin position="89"/>
        <end position="101"/>
    </location>
</feature>
<keyword evidence="3" id="KW-1185">Reference proteome</keyword>
<organism evidence="2 3">
    <name type="scientific">Cladobotryum mycophilum</name>
    <dbReference type="NCBI Taxonomy" id="491253"/>
    <lineage>
        <taxon>Eukaryota</taxon>
        <taxon>Fungi</taxon>
        <taxon>Dikarya</taxon>
        <taxon>Ascomycota</taxon>
        <taxon>Pezizomycotina</taxon>
        <taxon>Sordariomycetes</taxon>
        <taxon>Hypocreomycetidae</taxon>
        <taxon>Hypocreales</taxon>
        <taxon>Hypocreaceae</taxon>
        <taxon>Cladobotryum</taxon>
    </lineage>
</organism>